<dbReference type="SUPFAM" id="SSF54001">
    <property type="entry name" value="Cysteine proteinases"/>
    <property type="match status" value="1"/>
</dbReference>
<dbReference type="Pfam" id="PF23265">
    <property type="entry name" value="Ig-like_KY"/>
    <property type="match status" value="2"/>
</dbReference>
<organism evidence="2 3">
    <name type="scientific">Staurois parvus</name>
    <dbReference type="NCBI Taxonomy" id="386267"/>
    <lineage>
        <taxon>Eukaryota</taxon>
        <taxon>Metazoa</taxon>
        <taxon>Chordata</taxon>
        <taxon>Craniata</taxon>
        <taxon>Vertebrata</taxon>
        <taxon>Euteleostomi</taxon>
        <taxon>Amphibia</taxon>
        <taxon>Batrachia</taxon>
        <taxon>Anura</taxon>
        <taxon>Neobatrachia</taxon>
        <taxon>Ranoidea</taxon>
        <taxon>Ranidae</taxon>
        <taxon>Staurois</taxon>
    </lineage>
</organism>
<dbReference type="PANTHER" id="PTHR46333:SF3">
    <property type="entry name" value="KYPHOSCOLIOSIS PEPTIDASE"/>
    <property type="match status" value="1"/>
</dbReference>
<dbReference type="Proteomes" id="UP001162483">
    <property type="component" value="Unassembled WGS sequence"/>
</dbReference>
<protein>
    <recommendedName>
        <fullName evidence="1">KY-like immunoglobulin-like domain-containing protein</fullName>
    </recommendedName>
</protein>
<dbReference type="InterPro" id="IPR038765">
    <property type="entry name" value="Papain-like_cys_pep_sf"/>
</dbReference>
<feature type="domain" description="KY-like immunoglobulin-like" evidence="1">
    <location>
        <begin position="98"/>
        <end position="210"/>
    </location>
</feature>
<evidence type="ECO:0000259" key="1">
    <source>
        <dbReference type="Pfam" id="PF23265"/>
    </source>
</evidence>
<proteinExistence type="predicted"/>
<dbReference type="EMBL" id="CATNWA010020447">
    <property type="protein sequence ID" value="CAI9618414.1"/>
    <property type="molecule type" value="Genomic_DNA"/>
</dbReference>
<evidence type="ECO:0000313" key="2">
    <source>
        <dbReference type="EMBL" id="CAI9618414.1"/>
    </source>
</evidence>
<accession>A0ABN9HAS4</accession>
<dbReference type="InterPro" id="IPR056564">
    <property type="entry name" value="Ig-like_KY"/>
</dbReference>
<reference evidence="2" key="1">
    <citation type="submission" date="2023-05" db="EMBL/GenBank/DDBJ databases">
        <authorList>
            <person name="Stuckert A."/>
        </authorList>
    </citation>
    <scope>NUCLEOTIDE SEQUENCE</scope>
</reference>
<dbReference type="PANTHER" id="PTHR46333">
    <property type="entry name" value="CYTOKINESIS PROTEIN 3"/>
    <property type="match status" value="1"/>
</dbReference>
<gene>
    <name evidence="2" type="ORF">SPARVUS_LOCUS15681098</name>
</gene>
<sequence length="427" mass="48935">LAVIQCKTVNGFSKGASYKAGQAISWDSDHTWNMVYLEGRWHLLDTTWGAGHVDESISKFTFQYNEFYFLTHPALFIGEHYPEQADCQLLDPKVTRIDFQEIVHHKSHFYNLGLISSQPGAAVIETDKGKVSITIESRHKMLYIFSLNETEDQGLLRLMEHEARIDVYPSKTGQQIIQIYAKRQDLEEAYQLVMDYRIDCKTVDNKMKIPKCLHNPAGPSWLSEMSGLLHPSHPGPTIHTEDGCCIVSFALMRDLSIFPTLHSDDVKMMPEMEHRHIFQTKTQGNVQIKVRLPQSGTYVLHVNIMPKNSNMYKHQCNYLITCTNTAVKWPVFPLVYTDWSESYELVQPLEGILSKDSDVFFKLQIPDVAGVCVKGKDSFPLDLNESGYWEGTCSTANCKYMYVSIRSKDNPDTRTFILQYHIGDRTQ</sequence>
<keyword evidence="3" id="KW-1185">Reference proteome</keyword>
<dbReference type="InterPro" id="IPR052557">
    <property type="entry name" value="CAP/Cytokinesis_protein"/>
</dbReference>
<evidence type="ECO:0000313" key="3">
    <source>
        <dbReference type="Proteomes" id="UP001162483"/>
    </source>
</evidence>
<name>A0ABN9HAS4_9NEOB</name>
<feature type="domain" description="KY-like immunoglobulin-like" evidence="1">
    <location>
        <begin position="227"/>
        <end position="333"/>
    </location>
</feature>
<comment type="caution">
    <text evidence="2">The sequence shown here is derived from an EMBL/GenBank/DDBJ whole genome shotgun (WGS) entry which is preliminary data.</text>
</comment>
<feature type="non-terminal residue" evidence="2">
    <location>
        <position position="1"/>
    </location>
</feature>